<reference evidence="8 9" key="1">
    <citation type="submission" date="2024-11" db="EMBL/GenBank/DDBJ databases">
        <title>A near-complete genome assembly of Cinchona calisaya.</title>
        <authorList>
            <person name="Lian D.C."/>
            <person name="Zhao X.W."/>
            <person name="Wei L."/>
        </authorList>
    </citation>
    <scope>NUCLEOTIDE SEQUENCE [LARGE SCALE GENOMIC DNA]</scope>
    <source>
        <tissue evidence="8">Nenye</tissue>
    </source>
</reference>
<feature type="transmembrane region" description="Helical" evidence="7">
    <location>
        <begin position="154"/>
        <end position="175"/>
    </location>
</feature>
<comment type="similarity">
    <text evidence="6">Belongs to the major facilitator superfamily. Phosphate:H(+) symporter (TC 2.A.1.9) family.</text>
</comment>
<dbReference type="Proteomes" id="UP001630127">
    <property type="component" value="Unassembled WGS sequence"/>
</dbReference>
<evidence type="ECO:0000313" key="9">
    <source>
        <dbReference type="Proteomes" id="UP001630127"/>
    </source>
</evidence>
<name>A0ABD2XW53_9GENT</name>
<keyword evidence="3 7" id="KW-0812">Transmembrane</keyword>
<comment type="subcellular location">
    <subcellularLocation>
        <location evidence="1">Membrane</location>
        <topology evidence="1">Multi-pass membrane protein</topology>
    </subcellularLocation>
</comment>
<evidence type="ECO:0000256" key="2">
    <source>
        <dbReference type="ARBA" id="ARBA00005982"/>
    </source>
</evidence>
<dbReference type="InterPro" id="IPR000109">
    <property type="entry name" value="POT_fam"/>
</dbReference>
<evidence type="ECO:0000256" key="7">
    <source>
        <dbReference type="SAM" id="Phobius"/>
    </source>
</evidence>
<feature type="transmembrane region" description="Helical" evidence="7">
    <location>
        <begin position="30"/>
        <end position="53"/>
    </location>
</feature>
<evidence type="ECO:0008006" key="10">
    <source>
        <dbReference type="Google" id="ProtNLM"/>
    </source>
</evidence>
<sequence>MFMSINISQNAFQVIQANSMNRKIGSSIEIPAGSFGMFGLLSMALWIVLYDCLILPIASRIMGRPIRFSTNQRMGFGIFLSCLSMMARAVIETIRRNLAIAGGNLDDPQATVNMSALWLVLPYFLNGFADALITVAQNEFFYSELPRSMSSIAANLSALGVCLANLLSSLVVSIVDDLTKREGHDSWVSSNINKGHYDYYFFVLVFLSMLNMIFFCICCKVYGPSKEENREIEESID</sequence>
<dbReference type="GO" id="GO:0016020">
    <property type="term" value="C:membrane"/>
    <property type="evidence" value="ECO:0007669"/>
    <property type="project" value="UniProtKB-SubCell"/>
</dbReference>
<protein>
    <recommendedName>
        <fullName evidence="10">Protein NRT1/ PTR FAMILY 1.2-like</fullName>
    </recommendedName>
</protein>
<proteinExistence type="inferred from homology"/>
<dbReference type="Gene3D" id="1.20.1250.20">
    <property type="entry name" value="MFS general substrate transporter like domains"/>
    <property type="match status" value="1"/>
</dbReference>
<gene>
    <name evidence="8" type="ORF">ACH5RR_041206</name>
</gene>
<dbReference type="AlphaFoldDB" id="A0ABD2XW53"/>
<evidence type="ECO:0000256" key="1">
    <source>
        <dbReference type="ARBA" id="ARBA00004141"/>
    </source>
</evidence>
<comment type="caution">
    <text evidence="8">The sequence shown here is derived from an EMBL/GenBank/DDBJ whole genome shotgun (WGS) entry which is preliminary data.</text>
</comment>
<accession>A0ABD2XW53</accession>
<evidence type="ECO:0000256" key="5">
    <source>
        <dbReference type="ARBA" id="ARBA00023136"/>
    </source>
</evidence>
<keyword evidence="4 7" id="KW-1133">Transmembrane helix</keyword>
<evidence type="ECO:0000313" key="8">
    <source>
        <dbReference type="EMBL" id="KAL3498474.1"/>
    </source>
</evidence>
<dbReference type="Pfam" id="PF00854">
    <property type="entry name" value="PTR2"/>
    <property type="match status" value="1"/>
</dbReference>
<comment type="similarity">
    <text evidence="2">Belongs to the major facilitator superfamily. Proton-dependent oligopeptide transporter (POT/PTR) (TC 2.A.17) family.</text>
</comment>
<keyword evidence="5 7" id="KW-0472">Membrane</keyword>
<organism evidence="8 9">
    <name type="scientific">Cinchona calisaya</name>
    <dbReference type="NCBI Taxonomy" id="153742"/>
    <lineage>
        <taxon>Eukaryota</taxon>
        <taxon>Viridiplantae</taxon>
        <taxon>Streptophyta</taxon>
        <taxon>Embryophyta</taxon>
        <taxon>Tracheophyta</taxon>
        <taxon>Spermatophyta</taxon>
        <taxon>Magnoliopsida</taxon>
        <taxon>eudicotyledons</taxon>
        <taxon>Gunneridae</taxon>
        <taxon>Pentapetalae</taxon>
        <taxon>asterids</taxon>
        <taxon>lamiids</taxon>
        <taxon>Gentianales</taxon>
        <taxon>Rubiaceae</taxon>
        <taxon>Cinchonoideae</taxon>
        <taxon>Cinchoneae</taxon>
        <taxon>Cinchona</taxon>
    </lineage>
</organism>
<feature type="transmembrane region" description="Helical" evidence="7">
    <location>
        <begin position="74"/>
        <end position="91"/>
    </location>
</feature>
<evidence type="ECO:0000256" key="6">
    <source>
        <dbReference type="ARBA" id="ARBA00044504"/>
    </source>
</evidence>
<dbReference type="EMBL" id="JBJUIK010000017">
    <property type="protein sequence ID" value="KAL3498474.1"/>
    <property type="molecule type" value="Genomic_DNA"/>
</dbReference>
<evidence type="ECO:0000256" key="4">
    <source>
        <dbReference type="ARBA" id="ARBA00022989"/>
    </source>
</evidence>
<dbReference type="InterPro" id="IPR036259">
    <property type="entry name" value="MFS_trans_sf"/>
</dbReference>
<dbReference type="SUPFAM" id="SSF103473">
    <property type="entry name" value="MFS general substrate transporter"/>
    <property type="match status" value="1"/>
</dbReference>
<dbReference type="PANTHER" id="PTHR11654">
    <property type="entry name" value="OLIGOPEPTIDE TRANSPORTER-RELATED"/>
    <property type="match status" value="1"/>
</dbReference>
<keyword evidence="9" id="KW-1185">Reference proteome</keyword>
<feature type="transmembrane region" description="Helical" evidence="7">
    <location>
        <begin position="199"/>
        <end position="222"/>
    </location>
</feature>
<feature type="transmembrane region" description="Helical" evidence="7">
    <location>
        <begin position="111"/>
        <end position="133"/>
    </location>
</feature>
<evidence type="ECO:0000256" key="3">
    <source>
        <dbReference type="ARBA" id="ARBA00022692"/>
    </source>
</evidence>